<sequence>MRLFIFNNGKLKHVLSQIYTEQDTLYEVFKDDLKRLVKDLDRVATERREGLWAPAILSCKNMKFVDSKGKFRDWDKENQQTQGGIDSKYNNAPNAFDFYLDRGTGWIGLAKNYSIINEINNSGKIEDKNKSLTSDVGYPWNNYKNTQLWGLFSTKGFSEEIAKLEKGGKSIIPPSVGGFYTEDSAMTKNNFEMMLCITNKLAATIKAIVNVEWPAVAYDNAVFALYSMDRSSNASNNAKLAYEGLIKNLSDHNGDFGSPPKKESIGKTRYLDKLKAVENLLVVSYRQMRMMTKSYHFDSSSLDLAWYQKFYSGILWTIESLLGVVASIVGSVSASGVTKLGAAGINVAGGAVGKELLSAIALYVGDARQKYERGGQKQDVNIVLDKMMDTLLITYTTFELFLMTWGLEKHIVGATEDKMQKKLTKVRLLLEAKVRNKTLDENDPLLAQLQ</sequence>
<evidence type="ECO:0000313" key="1">
    <source>
        <dbReference type="EMBL" id="TLX47919.1"/>
    </source>
</evidence>
<dbReference type="AlphaFoldDB" id="A0A5R9Q6M0"/>
<evidence type="ECO:0000313" key="2">
    <source>
        <dbReference type="Proteomes" id="UP000309186"/>
    </source>
</evidence>
<dbReference type="RefSeq" id="WP_138479938.1">
    <property type="nucleotide sequence ID" value="NZ_PPSW01000008.1"/>
</dbReference>
<protein>
    <submittedName>
        <fullName evidence="1">Uncharacterized protein</fullName>
    </submittedName>
</protein>
<accession>A0A5R9Q6M0</accession>
<reference evidence="1 2" key="1">
    <citation type="submission" date="2018-01" db="EMBL/GenBank/DDBJ databases">
        <title>Co-occurrence of chitin degradation, pigmentation and bioactivity in marine Pseudoalteromonas.</title>
        <authorList>
            <person name="Paulsen S."/>
            <person name="Gram L."/>
            <person name="Machado H."/>
        </authorList>
    </citation>
    <scope>NUCLEOTIDE SEQUENCE [LARGE SCALE GENOMIC DNA]</scope>
    <source>
        <strain evidence="1 2">S3663</strain>
    </source>
</reference>
<dbReference type="Proteomes" id="UP000309186">
    <property type="component" value="Unassembled WGS sequence"/>
</dbReference>
<dbReference type="EMBL" id="PPSW01000008">
    <property type="protein sequence ID" value="TLX47919.1"/>
    <property type="molecule type" value="Genomic_DNA"/>
</dbReference>
<dbReference type="OrthoDB" id="10001184at2"/>
<gene>
    <name evidence="1" type="ORF">C1E24_06695</name>
</gene>
<name>A0A5R9Q6M0_9GAMM</name>
<organism evidence="1 2">
    <name type="scientific">Pseudoalteromonas phenolica</name>
    <dbReference type="NCBI Taxonomy" id="161398"/>
    <lineage>
        <taxon>Bacteria</taxon>
        <taxon>Pseudomonadati</taxon>
        <taxon>Pseudomonadota</taxon>
        <taxon>Gammaproteobacteria</taxon>
        <taxon>Alteromonadales</taxon>
        <taxon>Pseudoalteromonadaceae</taxon>
        <taxon>Pseudoalteromonas</taxon>
    </lineage>
</organism>
<proteinExistence type="predicted"/>
<comment type="caution">
    <text evidence="1">The sequence shown here is derived from an EMBL/GenBank/DDBJ whole genome shotgun (WGS) entry which is preliminary data.</text>
</comment>